<evidence type="ECO:0000259" key="8">
    <source>
        <dbReference type="PROSITE" id="PS50110"/>
    </source>
</evidence>
<protein>
    <recommendedName>
        <fullName evidence="1">Stage 0 sporulation protein A homolog</fullName>
    </recommendedName>
</protein>
<dbReference type="SMART" id="SM00448">
    <property type="entry name" value="REC"/>
    <property type="match status" value="1"/>
</dbReference>
<gene>
    <name evidence="9" type="ORF">K5V21_03910</name>
</gene>
<dbReference type="Gene3D" id="3.40.50.2300">
    <property type="match status" value="1"/>
</dbReference>
<name>A0ABS7KVG7_CLOSR</name>
<dbReference type="PANTHER" id="PTHR43280:SF10">
    <property type="entry name" value="REGULATORY PROTEIN POCR"/>
    <property type="match status" value="1"/>
</dbReference>
<evidence type="ECO:0000256" key="4">
    <source>
        <dbReference type="ARBA" id="ARBA00023163"/>
    </source>
</evidence>
<dbReference type="Proteomes" id="UP001299068">
    <property type="component" value="Unassembled WGS sequence"/>
</dbReference>
<proteinExistence type="predicted"/>
<keyword evidence="3" id="KW-0238">DNA-binding</keyword>
<evidence type="ECO:0000259" key="7">
    <source>
        <dbReference type="PROSITE" id="PS01124"/>
    </source>
</evidence>
<dbReference type="SUPFAM" id="SSF46689">
    <property type="entry name" value="Homeodomain-like"/>
    <property type="match status" value="2"/>
</dbReference>
<dbReference type="PANTHER" id="PTHR43280">
    <property type="entry name" value="ARAC-FAMILY TRANSCRIPTIONAL REGULATOR"/>
    <property type="match status" value="1"/>
</dbReference>
<dbReference type="EMBL" id="JAIKTU010000003">
    <property type="protein sequence ID" value="MBY0754597.1"/>
    <property type="molecule type" value="Genomic_DNA"/>
</dbReference>
<accession>A0ABS7KVG7</accession>
<dbReference type="InterPro" id="IPR018060">
    <property type="entry name" value="HTH_AraC"/>
</dbReference>
<evidence type="ECO:0000256" key="2">
    <source>
        <dbReference type="ARBA" id="ARBA00023015"/>
    </source>
</evidence>
<dbReference type="SUPFAM" id="SSF52172">
    <property type="entry name" value="CheY-like"/>
    <property type="match status" value="1"/>
</dbReference>
<dbReference type="Pfam" id="PF00072">
    <property type="entry name" value="Response_reg"/>
    <property type="match status" value="1"/>
</dbReference>
<feature type="domain" description="HTH araC/xylS-type" evidence="7">
    <location>
        <begin position="240"/>
        <end position="338"/>
    </location>
</feature>
<evidence type="ECO:0000313" key="10">
    <source>
        <dbReference type="Proteomes" id="UP001299068"/>
    </source>
</evidence>
<dbReference type="Gene3D" id="1.10.10.60">
    <property type="entry name" value="Homeodomain-like"/>
    <property type="match status" value="2"/>
</dbReference>
<evidence type="ECO:0000256" key="6">
    <source>
        <dbReference type="PROSITE-ProRule" id="PRU00169"/>
    </source>
</evidence>
<feature type="modified residue" description="4-aspartylphosphate" evidence="6">
    <location>
        <position position="54"/>
    </location>
</feature>
<comment type="caution">
    <text evidence="9">The sequence shown here is derived from an EMBL/GenBank/DDBJ whole genome shotgun (WGS) entry which is preliminary data.</text>
</comment>
<organism evidence="9 10">
    <name type="scientific">Clostridium sardiniense</name>
    <name type="common">Clostridium absonum</name>
    <dbReference type="NCBI Taxonomy" id="29369"/>
    <lineage>
        <taxon>Bacteria</taxon>
        <taxon>Bacillati</taxon>
        <taxon>Bacillota</taxon>
        <taxon>Clostridia</taxon>
        <taxon>Eubacteriales</taxon>
        <taxon>Clostridiaceae</taxon>
        <taxon>Clostridium</taxon>
    </lineage>
</organism>
<dbReference type="InterPro" id="IPR009057">
    <property type="entry name" value="Homeodomain-like_sf"/>
</dbReference>
<dbReference type="RefSeq" id="WP_221859372.1">
    <property type="nucleotide sequence ID" value="NZ_JAIKTU010000003.1"/>
</dbReference>
<keyword evidence="2" id="KW-0805">Transcription regulation</keyword>
<evidence type="ECO:0000256" key="1">
    <source>
        <dbReference type="ARBA" id="ARBA00018672"/>
    </source>
</evidence>
<keyword evidence="10" id="KW-1185">Reference proteome</keyword>
<dbReference type="InterPro" id="IPR001789">
    <property type="entry name" value="Sig_transdc_resp-reg_receiver"/>
</dbReference>
<evidence type="ECO:0000256" key="5">
    <source>
        <dbReference type="ARBA" id="ARBA00024867"/>
    </source>
</evidence>
<dbReference type="PROSITE" id="PS01124">
    <property type="entry name" value="HTH_ARAC_FAMILY_2"/>
    <property type="match status" value="1"/>
</dbReference>
<dbReference type="InterPro" id="IPR011006">
    <property type="entry name" value="CheY-like_superfamily"/>
</dbReference>
<dbReference type="SMART" id="SM00342">
    <property type="entry name" value="HTH_ARAC"/>
    <property type="match status" value="1"/>
</dbReference>
<evidence type="ECO:0000256" key="3">
    <source>
        <dbReference type="ARBA" id="ARBA00023125"/>
    </source>
</evidence>
<keyword evidence="6" id="KW-0597">Phosphoprotein</keyword>
<feature type="domain" description="Response regulatory" evidence="8">
    <location>
        <begin position="3"/>
        <end position="119"/>
    </location>
</feature>
<dbReference type="Pfam" id="PF12833">
    <property type="entry name" value="HTH_18"/>
    <property type="match status" value="1"/>
</dbReference>
<evidence type="ECO:0000313" key="9">
    <source>
        <dbReference type="EMBL" id="MBY0754597.1"/>
    </source>
</evidence>
<sequence>MYRILVVDDDPLMRQALNLIISKVDGFEVAFSVGSGEEAVELCKNNKIDIVFIDIMLSGESGIESSKKIYLYNPKTTIYIMSSYSSFDFAIEALKIKVKAYISKPISFSKIRDLLDDYLIENKELGKSSFINEEAELEEFFKIINEKDFKRAYYSIPKFINKIYEKEDVDEVYFQEYFNDLGNKLVAPIEILKNETIDINKLFPNNNFFTSNKKAFELWLFNVVNYIFKEQSIKKYNLLEKVFDYIEENIEEEIGLNDVIKNCTISQGYLSRIFKRQFNVSIMEYIHMRKIYMAKYYFSFTDLNVTDIAFKLGYNESGYFSKVFKRYENITIHQYKKML</sequence>
<dbReference type="PROSITE" id="PS50110">
    <property type="entry name" value="RESPONSE_REGULATORY"/>
    <property type="match status" value="1"/>
</dbReference>
<comment type="function">
    <text evidence="5">May play the central regulatory role in sporulation. It may be an element of the effector pathway responsible for the activation of sporulation genes in response to nutritional stress. Spo0A may act in concert with spo0H (a sigma factor) to control the expression of some genes that are critical to the sporulation process.</text>
</comment>
<keyword evidence="4" id="KW-0804">Transcription</keyword>
<reference evidence="9 10" key="1">
    <citation type="journal article" date="2021" name="Cell Host Microbe">
        <title>in vivo commensal control of Clostridioides difficile virulence.</title>
        <authorList>
            <person name="Girinathan B.P."/>
            <person name="Dibenedetto N."/>
            <person name="Worley J.N."/>
            <person name="Peltier J."/>
            <person name="Arrieta-Ortiz M.L."/>
            <person name="Rupa Christinal Immanuel S."/>
            <person name="Lavin R."/>
            <person name="Delaney M.L."/>
            <person name="Cummins C."/>
            <person name="Hoffmann M."/>
            <person name="Luo Y."/>
            <person name="Gonzalez-Escalona N."/>
            <person name="Allard M."/>
            <person name="Onderdonk A.B."/>
            <person name="Gerber G.K."/>
            <person name="Sonenshein A.L."/>
            <person name="Baliga N."/>
            <person name="Dupuy B."/>
            <person name="Bry L."/>
        </authorList>
    </citation>
    <scope>NUCLEOTIDE SEQUENCE [LARGE SCALE GENOMIC DNA]</scope>
    <source>
        <strain evidence="9 10">DSM 599</strain>
    </source>
</reference>